<dbReference type="InterPro" id="IPR051158">
    <property type="entry name" value="Metallophosphoesterase_sf"/>
</dbReference>
<comment type="caution">
    <text evidence="2">The sequence shown here is derived from an EMBL/GenBank/DDBJ whole genome shotgun (WGS) entry which is preliminary data.</text>
</comment>
<organism evidence="2 3">
    <name type="scientific">Elysia crispata</name>
    <name type="common">lettuce slug</name>
    <dbReference type="NCBI Taxonomy" id="231223"/>
    <lineage>
        <taxon>Eukaryota</taxon>
        <taxon>Metazoa</taxon>
        <taxon>Spiralia</taxon>
        <taxon>Lophotrochozoa</taxon>
        <taxon>Mollusca</taxon>
        <taxon>Gastropoda</taxon>
        <taxon>Heterobranchia</taxon>
        <taxon>Euthyneura</taxon>
        <taxon>Panpulmonata</taxon>
        <taxon>Sacoglossa</taxon>
        <taxon>Placobranchoidea</taxon>
        <taxon>Plakobranchidae</taxon>
        <taxon>Elysia</taxon>
    </lineage>
</organism>
<dbReference type="AlphaFoldDB" id="A0AAE1APV8"/>
<protein>
    <recommendedName>
        <fullName evidence="1">Calcineurin-like phosphoesterase domain-containing protein</fullName>
    </recommendedName>
</protein>
<dbReference type="Proteomes" id="UP001283361">
    <property type="component" value="Unassembled WGS sequence"/>
</dbReference>
<evidence type="ECO:0000259" key="1">
    <source>
        <dbReference type="Pfam" id="PF00149"/>
    </source>
</evidence>
<reference evidence="2" key="1">
    <citation type="journal article" date="2023" name="G3 (Bethesda)">
        <title>A reference genome for the long-term kleptoplast-retaining sea slug Elysia crispata morphotype clarki.</title>
        <authorList>
            <person name="Eastman K.E."/>
            <person name="Pendleton A.L."/>
            <person name="Shaikh M.A."/>
            <person name="Suttiyut T."/>
            <person name="Ogas R."/>
            <person name="Tomko P."/>
            <person name="Gavelis G."/>
            <person name="Widhalm J.R."/>
            <person name="Wisecaver J.H."/>
        </authorList>
    </citation>
    <scope>NUCLEOTIDE SEQUENCE</scope>
    <source>
        <strain evidence="2">ECLA1</strain>
    </source>
</reference>
<dbReference type="InterPro" id="IPR004843">
    <property type="entry name" value="Calcineurin-like_PHP"/>
</dbReference>
<dbReference type="GO" id="GO:0016787">
    <property type="term" value="F:hydrolase activity"/>
    <property type="evidence" value="ECO:0007669"/>
    <property type="project" value="InterPro"/>
</dbReference>
<feature type="domain" description="Calcineurin-like phosphoesterase" evidence="1">
    <location>
        <begin position="63"/>
        <end position="178"/>
    </location>
</feature>
<evidence type="ECO:0000313" key="2">
    <source>
        <dbReference type="EMBL" id="KAK3791827.1"/>
    </source>
</evidence>
<evidence type="ECO:0000313" key="3">
    <source>
        <dbReference type="Proteomes" id="UP001283361"/>
    </source>
</evidence>
<proteinExistence type="predicted"/>
<dbReference type="PANTHER" id="PTHR31302">
    <property type="entry name" value="TRANSMEMBRANE PROTEIN WITH METALLOPHOSPHOESTERASE DOMAIN-RELATED"/>
    <property type="match status" value="1"/>
</dbReference>
<dbReference type="EMBL" id="JAWDGP010001428">
    <property type="protein sequence ID" value="KAK3791827.1"/>
    <property type="molecule type" value="Genomic_DNA"/>
</dbReference>
<dbReference type="InterPro" id="IPR029052">
    <property type="entry name" value="Metallo-depent_PP-like"/>
</dbReference>
<name>A0AAE1APV8_9GAST</name>
<keyword evidence="3" id="KW-1185">Reference proteome</keyword>
<gene>
    <name evidence="2" type="ORF">RRG08_026732</name>
</gene>
<dbReference type="Pfam" id="PF00149">
    <property type="entry name" value="Metallophos"/>
    <property type="match status" value="1"/>
</dbReference>
<sequence length="187" mass="20821">MWADYASHCSRDIGKNCESSDKGCDFARRICSWNGDNSWPNPPAVRHVKIPVKDLPTNLEGLSFVQISDIHLGPTVGFTKLNMIVDIVNRQNPDMVLLTGDLVDGRVESLKRAAEPLSRVMSKYGNFFVTGNHEYYTGDVDNWFSYLRSLGFSVLHNSNVKIPLKVNSNEGQLCLAGTDDVQADTIE</sequence>
<dbReference type="SUPFAM" id="SSF56300">
    <property type="entry name" value="Metallo-dependent phosphatases"/>
    <property type="match status" value="1"/>
</dbReference>
<dbReference type="PANTHER" id="PTHR31302:SF0">
    <property type="entry name" value="TRANSMEMBRANE PROTEIN WITH METALLOPHOSPHOESTERASE DOMAIN"/>
    <property type="match status" value="1"/>
</dbReference>
<accession>A0AAE1APV8</accession>
<dbReference type="Gene3D" id="3.60.21.10">
    <property type="match status" value="1"/>
</dbReference>